<dbReference type="Proteomes" id="UP001457282">
    <property type="component" value="Unassembled WGS sequence"/>
</dbReference>
<evidence type="ECO:0000313" key="2">
    <source>
        <dbReference type="EMBL" id="KAK9922704.1"/>
    </source>
</evidence>
<protein>
    <submittedName>
        <fullName evidence="2">Uncharacterized protein</fullName>
    </submittedName>
</protein>
<evidence type="ECO:0000313" key="3">
    <source>
        <dbReference type="Proteomes" id="UP001457282"/>
    </source>
</evidence>
<sequence>MKEVEDGDMKEKIKYCSDRDDESTKQPPTLSDAARRIIERFDGNFGLVNEPVNGLAWSVIAKALLNIIELYSSLN</sequence>
<dbReference type="EMBL" id="JBEDUW010000006">
    <property type="protein sequence ID" value="KAK9922704.1"/>
    <property type="molecule type" value="Genomic_DNA"/>
</dbReference>
<reference evidence="2 3" key="1">
    <citation type="journal article" date="2023" name="G3 (Bethesda)">
        <title>A chromosome-length genome assembly and annotation of blackberry (Rubus argutus, cv. 'Hillquist').</title>
        <authorList>
            <person name="Bruna T."/>
            <person name="Aryal R."/>
            <person name="Dudchenko O."/>
            <person name="Sargent D.J."/>
            <person name="Mead D."/>
            <person name="Buti M."/>
            <person name="Cavallini A."/>
            <person name="Hytonen T."/>
            <person name="Andres J."/>
            <person name="Pham M."/>
            <person name="Weisz D."/>
            <person name="Mascagni F."/>
            <person name="Usai G."/>
            <person name="Natali L."/>
            <person name="Bassil N."/>
            <person name="Fernandez G.E."/>
            <person name="Lomsadze A."/>
            <person name="Armour M."/>
            <person name="Olukolu B."/>
            <person name="Poorten T."/>
            <person name="Britton C."/>
            <person name="Davik J."/>
            <person name="Ashrafi H."/>
            <person name="Aiden E.L."/>
            <person name="Borodovsky M."/>
            <person name="Worthington M."/>
        </authorList>
    </citation>
    <scope>NUCLEOTIDE SEQUENCE [LARGE SCALE GENOMIC DNA]</scope>
    <source>
        <strain evidence="2">PI 553951</strain>
    </source>
</reference>
<feature type="region of interest" description="Disordered" evidence="1">
    <location>
        <begin position="1"/>
        <end position="31"/>
    </location>
</feature>
<gene>
    <name evidence="2" type="ORF">M0R45_031156</name>
</gene>
<organism evidence="2 3">
    <name type="scientific">Rubus argutus</name>
    <name type="common">Southern blackberry</name>
    <dbReference type="NCBI Taxonomy" id="59490"/>
    <lineage>
        <taxon>Eukaryota</taxon>
        <taxon>Viridiplantae</taxon>
        <taxon>Streptophyta</taxon>
        <taxon>Embryophyta</taxon>
        <taxon>Tracheophyta</taxon>
        <taxon>Spermatophyta</taxon>
        <taxon>Magnoliopsida</taxon>
        <taxon>eudicotyledons</taxon>
        <taxon>Gunneridae</taxon>
        <taxon>Pentapetalae</taxon>
        <taxon>rosids</taxon>
        <taxon>fabids</taxon>
        <taxon>Rosales</taxon>
        <taxon>Rosaceae</taxon>
        <taxon>Rosoideae</taxon>
        <taxon>Rosoideae incertae sedis</taxon>
        <taxon>Rubus</taxon>
    </lineage>
</organism>
<name>A0AAW1WD57_RUBAR</name>
<keyword evidence="3" id="KW-1185">Reference proteome</keyword>
<feature type="compositionally biased region" description="Basic and acidic residues" evidence="1">
    <location>
        <begin position="1"/>
        <end position="24"/>
    </location>
</feature>
<comment type="caution">
    <text evidence="2">The sequence shown here is derived from an EMBL/GenBank/DDBJ whole genome shotgun (WGS) entry which is preliminary data.</text>
</comment>
<dbReference type="AlphaFoldDB" id="A0AAW1WD57"/>
<accession>A0AAW1WD57</accession>
<evidence type="ECO:0000256" key="1">
    <source>
        <dbReference type="SAM" id="MobiDB-lite"/>
    </source>
</evidence>
<proteinExistence type="predicted"/>